<keyword evidence="2" id="KW-0489">Methyltransferase</keyword>
<dbReference type="GO" id="GO:0006779">
    <property type="term" value="P:porphyrin-containing compound biosynthetic process"/>
    <property type="evidence" value="ECO:0007669"/>
    <property type="project" value="InterPro"/>
</dbReference>
<proteinExistence type="predicted"/>
<dbReference type="InterPro" id="IPR038071">
    <property type="entry name" value="UROD/MetE-like_sf"/>
</dbReference>
<keyword evidence="3" id="KW-1185">Reference proteome</keyword>
<evidence type="ECO:0000313" key="2">
    <source>
        <dbReference type="EMBL" id="KPU43849.1"/>
    </source>
</evidence>
<dbReference type="RefSeq" id="WP_054875585.1">
    <property type="nucleotide sequence ID" value="NZ_LKET01000033.1"/>
</dbReference>
<sequence length="399" mass="45158">MKSLRGKLKEQSQLYNTMKKPKVLAQITDHALALSGISGKRYYSDPAALTEIQLLAYEYYSIFPSWIIMDVYNIEAQLIGQSMKYLPNGMPDIDQGNPLIKTQKDLCKIKLPGNFPECGRIPLVLESLRLMEVYTGLIPVPAICAPFSMACGIRGYARLIRDIKTRPKFAHQLLKTITDGVTIPYLKIIIEKNPEVANCCLADAWGSLPNITPQIFDEFIAPYIERIRDSFKNIQINSQAYWGIRYAKDLQSFLEKKLPIEGEVIAYGDDARAIGLEFFKNCALKQNKSIIVGIESLLINEGHQEDLIWKVKEQMKICSSLENVTFLLEDIPATAPSENIHAVTAAIKAYSRAQAPKDYDTIRVGIPERETFPAFVRQKQRENPDGYTFSWIDEANLIK</sequence>
<dbReference type="PANTHER" id="PTHR47099:SF1">
    <property type="entry name" value="METHYLCOBAMIDE:COM METHYLTRANSFERASE MTBA"/>
    <property type="match status" value="1"/>
</dbReference>
<dbReference type="AlphaFoldDB" id="A0A0P8W7V7"/>
<evidence type="ECO:0000313" key="3">
    <source>
        <dbReference type="Proteomes" id="UP000050326"/>
    </source>
</evidence>
<dbReference type="SUPFAM" id="SSF51726">
    <property type="entry name" value="UROD/MetE-like"/>
    <property type="match status" value="1"/>
</dbReference>
<name>A0A0P8W7V7_9CLOT</name>
<dbReference type="OrthoDB" id="8452307at2"/>
<accession>A0A0P8W7V7</accession>
<dbReference type="Proteomes" id="UP000050326">
    <property type="component" value="Unassembled WGS sequence"/>
</dbReference>
<dbReference type="InterPro" id="IPR000257">
    <property type="entry name" value="Uroporphyrinogen_deCOase"/>
</dbReference>
<dbReference type="EMBL" id="LKET01000033">
    <property type="protein sequence ID" value="KPU43849.1"/>
    <property type="molecule type" value="Genomic_DNA"/>
</dbReference>
<dbReference type="GO" id="GO:0004853">
    <property type="term" value="F:uroporphyrinogen decarboxylase activity"/>
    <property type="evidence" value="ECO:0007669"/>
    <property type="project" value="InterPro"/>
</dbReference>
<feature type="domain" description="Uroporphyrinogen decarboxylase (URO-D)" evidence="1">
    <location>
        <begin position="35"/>
        <end position="349"/>
    </location>
</feature>
<protein>
    <submittedName>
        <fullName evidence="2">Methylcobalamin:coenzyme M methyltransferase</fullName>
    </submittedName>
</protein>
<comment type="caution">
    <text evidence="2">The sequence shown here is derived from an EMBL/GenBank/DDBJ whole genome shotgun (WGS) entry which is preliminary data.</text>
</comment>
<dbReference type="Gene3D" id="3.20.20.210">
    <property type="match status" value="1"/>
</dbReference>
<dbReference type="GO" id="GO:0032259">
    <property type="term" value="P:methylation"/>
    <property type="evidence" value="ECO:0007669"/>
    <property type="project" value="UniProtKB-KW"/>
</dbReference>
<dbReference type="Pfam" id="PF01208">
    <property type="entry name" value="URO-D"/>
    <property type="match status" value="1"/>
</dbReference>
<organism evidence="2 3">
    <name type="scientific">Oxobacter pfennigii</name>
    <dbReference type="NCBI Taxonomy" id="36849"/>
    <lineage>
        <taxon>Bacteria</taxon>
        <taxon>Bacillati</taxon>
        <taxon>Bacillota</taxon>
        <taxon>Clostridia</taxon>
        <taxon>Eubacteriales</taxon>
        <taxon>Clostridiaceae</taxon>
        <taxon>Oxobacter</taxon>
    </lineage>
</organism>
<evidence type="ECO:0000259" key="1">
    <source>
        <dbReference type="Pfam" id="PF01208"/>
    </source>
</evidence>
<dbReference type="PANTHER" id="PTHR47099">
    <property type="entry name" value="METHYLCOBAMIDE:COM METHYLTRANSFERASE MTBA"/>
    <property type="match status" value="1"/>
</dbReference>
<gene>
    <name evidence="2" type="ORF">OXPF_25540</name>
</gene>
<dbReference type="GO" id="GO:0008168">
    <property type="term" value="F:methyltransferase activity"/>
    <property type="evidence" value="ECO:0007669"/>
    <property type="project" value="UniProtKB-KW"/>
</dbReference>
<reference evidence="2 3" key="1">
    <citation type="submission" date="2015-09" db="EMBL/GenBank/DDBJ databases">
        <title>Genome sequence of Oxobacter pfennigii DSM 3222.</title>
        <authorList>
            <person name="Poehlein A."/>
            <person name="Bengelsdorf F.R."/>
            <person name="Schiel-Bengelsdorf B."/>
            <person name="Duerre P."/>
            <person name="Daniel R."/>
        </authorList>
    </citation>
    <scope>NUCLEOTIDE SEQUENCE [LARGE SCALE GENOMIC DNA]</scope>
    <source>
        <strain evidence="2 3">DSM 3222</strain>
    </source>
</reference>
<keyword evidence="2" id="KW-0808">Transferase</keyword>
<dbReference type="STRING" id="36849.OXPF_25540"/>
<dbReference type="InterPro" id="IPR052024">
    <property type="entry name" value="Methanogen_methyltrans"/>
</dbReference>